<proteinExistence type="inferred from homology"/>
<dbReference type="PROSITE" id="PS51186">
    <property type="entry name" value="GNAT"/>
    <property type="match status" value="1"/>
</dbReference>
<evidence type="ECO:0000256" key="1">
    <source>
        <dbReference type="ARBA" id="ARBA00022679"/>
    </source>
</evidence>
<keyword evidence="1 5" id="KW-0808">Transferase</keyword>
<accession>A0ABV9CN99</accession>
<comment type="similarity">
    <text evidence="3">Belongs to the acetyltransferase family. RimJ subfamily.</text>
</comment>
<comment type="caution">
    <text evidence="5">The sequence shown here is derived from an EMBL/GenBank/DDBJ whole genome shotgun (WGS) entry which is preliminary data.</text>
</comment>
<dbReference type="InterPro" id="IPR016181">
    <property type="entry name" value="Acyl_CoA_acyltransferase"/>
</dbReference>
<dbReference type="EMBL" id="JBHSFP010000019">
    <property type="protein sequence ID" value="MFC4534019.1"/>
    <property type="molecule type" value="Genomic_DNA"/>
</dbReference>
<sequence>MNQGDYVEAATARTAAEVEAFLADRLEESSRVTLRPLTFADAEEFAALTQASAHLHQPWMSLPATPEDYRSYLGRFDHVKAQGLLVCLRDTGAIAGTVFLNDIIRGRFQNASLAYAAFAPTAGKGYMSEGLRLVLGYAFERLLLHRLDAQIQPGNRASLKLVQRHGFRYEGYSPAMLFIDGAWEDHERWALTNDMFGPGPWPPHPSRPAR</sequence>
<keyword evidence="6" id="KW-1185">Reference proteome</keyword>
<evidence type="ECO:0000259" key="4">
    <source>
        <dbReference type="PROSITE" id="PS51186"/>
    </source>
</evidence>
<keyword evidence="2 5" id="KW-0012">Acyltransferase</keyword>
<dbReference type="SUPFAM" id="SSF55729">
    <property type="entry name" value="Acyl-CoA N-acyltransferases (Nat)"/>
    <property type="match status" value="1"/>
</dbReference>
<reference evidence="6" key="1">
    <citation type="journal article" date="2019" name="Int. J. Syst. Evol. Microbiol.">
        <title>The Global Catalogue of Microorganisms (GCM) 10K type strain sequencing project: providing services to taxonomists for standard genome sequencing and annotation.</title>
        <authorList>
            <consortium name="The Broad Institute Genomics Platform"/>
            <consortium name="The Broad Institute Genome Sequencing Center for Infectious Disease"/>
            <person name="Wu L."/>
            <person name="Ma J."/>
        </authorList>
    </citation>
    <scope>NUCLEOTIDE SEQUENCE [LARGE SCALE GENOMIC DNA]</scope>
    <source>
        <strain evidence="6">CGMCC 4.7132</strain>
    </source>
</reference>
<gene>
    <name evidence="5" type="ORF">ACFO60_24925</name>
</gene>
<dbReference type="Pfam" id="PF13302">
    <property type="entry name" value="Acetyltransf_3"/>
    <property type="match status" value="1"/>
</dbReference>
<dbReference type="InterPro" id="IPR000182">
    <property type="entry name" value="GNAT_dom"/>
</dbReference>
<evidence type="ECO:0000256" key="3">
    <source>
        <dbReference type="ARBA" id="ARBA00038502"/>
    </source>
</evidence>
<dbReference type="GO" id="GO:0016746">
    <property type="term" value="F:acyltransferase activity"/>
    <property type="evidence" value="ECO:0007669"/>
    <property type="project" value="UniProtKB-KW"/>
</dbReference>
<name>A0ABV9CN99_9ACTN</name>
<dbReference type="InterPro" id="IPR051531">
    <property type="entry name" value="N-acetyltransferase"/>
</dbReference>
<evidence type="ECO:0000256" key="2">
    <source>
        <dbReference type="ARBA" id="ARBA00023315"/>
    </source>
</evidence>
<protein>
    <submittedName>
        <fullName evidence="5">GNAT family N-acetyltransferase</fullName>
        <ecNumber evidence="5">2.3.-.-</ecNumber>
    </submittedName>
</protein>
<feature type="domain" description="N-acetyltransferase" evidence="4">
    <location>
        <begin position="32"/>
        <end position="194"/>
    </location>
</feature>
<evidence type="ECO:0000313" key="6">
    <source>
        <dbReference type="Proteomes" id="UP001596004"/>
    </source>
</evidence>
<dbReference type="PANTHER" id="PTHR43792">
    <property type="entry name" value="GNAT FAMILY, PUTATIVE (AFU_ORTHOLOGUE AFUA_3G00765)-RELATED-RELATED"/>
    <property type="match status" value="1"/>
</dbReference>
<dbReference type="Gene3D" id="3.40.630.30">
    <property type="match status" value="1"/>
</dbReference>
<organism evidence="5 6">
    <name type="scientific">Sphaerisporangium dianthi</name>
    <dbReference type="NCBI Taxonomy" id="1436120"/>
    <lineage>
        <taxon>Bacteria</taxon>
        <taxon>Bacillati</taxon>
        <taxon>Actinomycetota</taxon>
        <taxon>Actinomycetes</taxon>
        <taxon>Streptosporangiales</taxon>
        <taxon>Streptosporangiaceae</taxon>
        <taxon>Sphaerisporangium</taxon>
    </lineage>
</organism>
<dbReference type="RefSeq" id="WP_380844030.1">
    <property type="nucleotide sequence ID" value="NZ_JBHSFP010000019.1"/>
</dbReference>
<evidence type="ECO:0000313" key="5">
    <source>
        <dbReference type="EMBL" id="MFC4534019.1"/>
    </source>
</evidence>
<dbReference type="Proteomes" id="UP001596004">
    <property type="component" value="Unassembled WGS sequence"/>
</dbReference>
<dbReference type="EC" id="2.3.-.-" evidence="5"/>
<dbReference type="PANTHER" id="PTHR43792:SF8">
    <property type="entry name" value="[RIBOSOMAL PROTEIN US5]-ALANINE N-ACETYLTRANSFERASE"/>
    <property type="match status" value="1"/>
</dbReference>